<dbReference type="SUPFAM" id="SSF55486">
    <property type="entry name" value="Metalloproteases ('zincins'), catalytic domain"/>
    <property type="match status" value="1"/>
</dbReference>
<dbReference type="InterPro" id="IPR007541">
    <property type="entry name" value="Uncharacterised_BSP"/>
</dbReference>
<name>A0ABU8NL86_9SPHI</name>
<organism evidence="2 3">
    <name type="scientific">Pedobacter panaciterrae</name>
    <dbReference type="NCBI Taxonomy" id="363849"/>
    <lineage>
        <taxon>Bacteria</taxon>
        <taxon>Pseudomonadati</taxon>
        <taxon>Bacteroidota</taxon>
        <taxon>Sphingobacteriia</taxon>
        <taxon>Sphingobacteriales</taxon>
        <taxon>Sphingobacteriaceae</taxon>
        <taxon>Pedobacter</taxon>
    </lineage>
</organism>
<feature type="chain" id="PRO_5046237863" evidence="1">
    <location>
        <begin position="24"/>
        <end position="225"/>
    </location>
</feature>
<gene>
    <name evidence="2" type="ORF">WAE58_11285</name>
</gene>
<protein>
    <submittedName>
        <fullName evidence="2">Basic secretory protein-like protein</fullName>
    </submittedName>
</protein>
<comment type="caution">
    <text evidence="2">The sequence shown here is derived from an EMBL/GenBank/DDBJ whole genome shotgun (WGS) entry which is preliminary data.</text>
</comment>
<keyword evidence="3" id="KW-1185">Reference proteome</keyword>
<evidence type="ECO:0000313" key="3">
    <source>
        <dbReference type="Proteomes" id="UP001378956"/>
    </source>
</evidence>
<feature type="signal peptide" evidence="1">
    <location>
        <begin position="1"/>
        <end position="23"/>
    </location>
</feature>
<keyword evidence="1" id="KW-0732">Signal</keyword>
<dbReference type="Pfam" id="PF04450">
    <property type="entry name" value="BSP"/>
    <property type="match status" value="1"/>
</dbReference>
<accession>A0ABU8NL86</accession>
<sequence>MKRTTTVLLSMALTMIFSHHLKAQETETIKKDGLTLNFTSQDPTFDPALKKRMIETFFKVYPLLSQEYNPNTNKEVYFVIDTAYDGVAATGAGKVTYSAAYFKKFPGDVDVVTHEVMHIVQNYGRSNGPGWLTEGIADYVRYKFGVDNPGAGWTLPELKSTHSYKNSYRITARFLAWLENHDNKGIVKKLDSSLRDHTYTNEIWQKETGKSLDDLWKAYSEKPAL</sequence>
<evidence type="ECO:0000313" key="2">
    <source>
        <dbReference type="EMBL" id="MEJ2903013.1"/>
    </source>
</evidence>
<dbReference type="EMBL" id="JBBEUB010000003">
    <property type="protein sequence ID" value="MEJ2903013.1"/>
    <property type="molecule type" value="Genomic_DNA"/>
</dbReference>
<evidence type="ECO:0000256" key="1">
    <source>
        <dbReference type="SAM" id="SignalP"/>
    </source>
</evidence>
<reference evidence="2 3" key="1">
    <citation type="submission" date="2024-03" db="EMBL/GenBank/DDBJ databases">
        <title>Sequence of Lycoming College Course Isolates.</title>
        <authorList>
            <person name="Plotts O."/>
            <person name="Newman J."/>
        </authorList>
    </citation>
    <scope>NUCLEOTIDE SEQUENCE [LARGE SCALE GENOMIC DNA]</scope>
    <source>
        <strain evidence="2 3">CJB-3</strain>
    </source>
</reference>
<proteinExistence type="predicted"/>
<dbReference type="PANTHER" id="PTHR33321:SF12">
    <property type="entry name" value="PLANT BASIC SECRETORY PROTEIN (BSP) FAMILY PROTEIN"/>
    <property type="match status" value="1"/>
</dbReference>
<dbReference type="Proteomes" id="UP001378956">
    <property type="component" value="Unassembled WGS sequence"/>
</dbReference>
<dbReference type="PANTHER" id="PTHR33321">
    <property type="match status" value="1"/>
</dbReference>
<dbReference type="RefSeq" id="WP_288883966.1">
    <property type="nucleotide sequence ID" value="NZ_CBFGNQ010000037.1"/>
</dbReference>